<dbReference type="AlphaFoldDB" id="A0AAE8MI34"/>
<feature type="transmembrane region" description="Helical" evidence="2">
    <location>
        <begin position="32"/>
        <end position="54"/>
    </location>
</feature>
<dbReference type="Proteomes" id="UP001187734">
    <property type="component" value="Unassembled WGS sequence"/>
</dbReference>
<organism evidence="3 4">
    <name type="scientific">Fusarium torulosum</name>
    <dbReference type="NCBI Taxonomy" id="33205"/>
    <lineage>
        <taxon>Eukaryota</taxon>
        <taxon>Fungi</taxon>
        <taxon>Dikarya</taxon>
        <taxon>Ascomycota</taxon>
        <taxon>Pezizomycotina</taxon>
        <taxon>Sordariomycetes</taxon>
        <taxon>Hypocreomycetidae</taxon>
        <taxon>Hypocreales</taxon>
        <taxon>Nectriaceae</taxon>
        <taxon>Fusarium</taxon>
    </lineage>
</organism>
<feature type="compositionally biased region" description="Polar residues" evidence="1">
    <location>
        <begin position="161"/>
        <end position="171"/>
    </location>
</feature>
<name>A0AAE8MI34_9HYPO</name>
<keyword evidence="2" id="KW-1133">Transmembrane helix</keyword>
<evidence type="ECO:0000256" key="1">
    <source>
        <dbReference type="SAM" id="MobiDB-lite"/>
    </source>
</evidence>
<gene>
    <name evidence="3" type="ORF">FTOL_10098</name>
</gene>
<feature type="region of interest" description="Disordered" evidence="1">
    <location>
        <begin position="156"/>
        <end position="194"/>
    </location>
</feature>
<sequence length="194" mass="22221">MLADWILSTNLFHEAMISTFTWQPSMRIFNPWHIWSGFGIAWLLLQLGVIFQLCDISSHGLILAKMSASGYHLYYIWEWINVVAERNQPMSDRKPGLMEKTYLMARIVLTLAAFVFLLPSSTDYGLLATASTFAAYDVFQSASLVPVEFQRSPGVELEMQPQPQSPTSQWRLNKDEDTRDYPFCMPSQETLDPV</sequence>
<feature type="transmembrane region" description="Helical" evidence="2">
    <location>
        <begin position="61"/>
        <end position="80"/>
    </location>
</feature>
<dbReference type="EMBL" id="ONZP01000379">
    <property type="protein sequence ID" value="SPJ83521.1"/>
    <property type="molecule type" value="Genomic_DNA"/>
</dbReference>
<evidence type="ECO:0000313" key="3">
    <source>
        <dbReference type="EMBL" id="SPJ83521.1"/>
    </source>
</evidence>
<evidence type="ECO:0000313" key="4">
    <source>
        <dbReference type="Proteomes" id="UP001187734"/>
    </source>
</evidence>
<keyword evidence="2" id="KW-0812">Transmembrane</keyword>
<protein>
    <submittedName>
        <fullName evidence="3">Uncharacterized protein</fullName>
    </submittedName>
</protein>
<keyword evidence="4" id="KW-1185">Reference proteome</keyword>
<evidence type="ECO:0000256" key="2">
    <source>
        <dbReference type="SAM" id="Phobius"/>
    </source>
</evidence>
<accession>A0AAE8MI34</accession>
<reference evidence="3" key="1">
    <citation type="submission" date="2018-03" db="EMBL/GenBank/DDBJ databases">
        <authorList>
            <person name="Guldener U."/>
        </authorList>
    </citation>
    <scope>NUCLEOTIDE SEQUENCE</scope>
</reference>
<feature type="transmembrane region" description="Helical" evidence="2">
    <location>
        <begin position="100"/>
        <end position="118"/>
    </location>
</feature>
<keyword evidence="2" id="KW-0472">Membrane</keyword>
<comment type="caution">
    <text evidence="3">The sequence shown here is derived from an EMBL/GenBank/DDBJ whole genome shotgun (WGS) entry which is preliminary data.</text>
</comment>
<proteinExistence type="predicted"/>